<keyword evidence="2" id="KW-0805">Transcription regulation</keyword>
<protein>
    <submittedName>
        <fullName evidence="9">Fungal-specific transcription factor domain-containing protein</fullName>
    </submittedName>
</protein>
<reference evidence="9 10" key="1">
    <citation type="submission" date="2019-04" db="EMBL/GenBank/DDBJ databases">
        <title>Friends and foes A comparative genomics study of 23 Aspergillus species from section Flavi.</title>
        <authorList>
            <consortium name="DOE Joint Genome Institute"/>
            <person name="Kjaerbolling I."/>
            <person name="Vesth T."/>
            <person name="Frisvad J.C."/>
            <person name="Nybo J.L."/>
            <person name="Theobald S."/>
            <person name="Kildgaard S."/>
            <person name="Isbrandt T."/>
            <person name="Kuo A."/>
            <person name="Sato A."/>
            <person name="Lyhne E.K."/>
            <person name="Kogle M.E."/>
            <person name="Wiebenga A."/>
            <person name="Kun R.S."/>
            <person name="Lubbers R.J."/>
            <person name="Makela M.R."/>
            <person name="Barry K."/>
            <person name="Chovatia M."/>
            <person name="Clum A."/>
            <person name="Daum C."/>
            <person name="Haridas S."/>
            <person name="He G."/>
            <person name="LaButti K."/>
            <person name="Lipzen A."/>
            <person name="Mondo S."/>
            <person name="Riley R."/>
            <person name="Salamov A."/>
            <person name="Simmons B.A."/>
            <person name="Magnuson J.K."/>
            <person name="Henrissat B."/>
            <person name="Mortensen U.H."/>
            <person name="Larsen T.O."/>
            <person name="Devries R.P."/>
            <person name="Grigoriev I.V."/>
            <person name="Machida M."/>
            <person name="Baker S.E."/>
            <person name="Andersen M.R."/>
        </authorList>
    </citation>
    <scope>NUCLEOTIDE SEQUENCE [LARGE SCALE GENOMIC DNA]</scope>
    <source>
        <strain evidence="9 10">CBS 117626</strain>
    </source>
</reference>
<feature type="region of interest" description="Disordered" evidence="6">
    <location>
        <begin position="90"/>
        <end position="120"/>
    </location>
</feature>
<gene>
    <name evidence="9" type="ORF">BDV40DRAFT_294455</name>
</gene>
<dbReference type="InterPro" id="IPR001138">
    <property type="entry name" value="Zn2Cys6_DnaBD"/>
</dbReference>
<organism evidence="9 10">
    <name type="scientific">Aspergillus tamarii</name>
    <dbReference type="NCBI Taxonomy" id="41984"/>
    <lineage>
        <taxon>Eukaryota</taxon>
        <taxon>Fungi</taxon>
        <taxon>Dikarya</taxon>
        <taxon>Ascomycota</taxon>
        <taxon>Pezizomycotina</taxon>
        <taxon>Eurotiomycetes</taxon>
        <taxon>Eurotiomycetidae</taxon>
        <taxon>Eurotiales</taxon>
        <taxon>Aspergillaceae</taxon>
        <taxon>Aspergillus</taxon>
        <taxon>Aspergillus subgen. Circumdati</taxon>
    </lineage>
</organism>
<evidence type="ECO:0000256" key="7">
    <source>
        <dbReference type="SAM" id="Phobius"/>
    </source>
</evidence>
<evidence type="ECO:0000313" key="9">
    <source>
        <dbReference type="EMBL" id="KAE8168501.1"/>
    </source>
</evidence>
<dbReference type="SUPFAM" id="SSF57701">
    <property type="entry name" value="Zn2/Cys6 DNA-binding domain"/>
    <property type="match status" value="1"/>
</dbReference>
<evidence type="ECO:0000259" key="8">
    <source>
        <dbReference type="PROSITE" id="PS50048"/>
    </source>
</evidence>
<accession>A0A5N6VFH1</accession>
<proteinExistence type="predicted"/>
<evidence type="ECO:0000313" key="10">
    <source>
        <dbReference type="Proteomes" id="UP000326950"/>
    </source>
</evidence>
<feature type="transmembrane region" description="Helical" evidence="7">
    <location>
        <begin position="653"/>
        <end position="673"/>
    </location>
</feature>
<dbReference type="GO" id="GO:0006351">
    <property type="term" value="P:DNA-templated transcription"/>
    <property type="evidence" value="ECO:0007669"/>
    <property type="project" value="InterPro"/>
</dbReference>
<keyword evidence="1" id="KW-0479">Metal-binding</keyword>
<dbReference type="SMART" id="SM00906">
    <property type="entry name" value="Fungal_trans"/>
    <property type="match status" value="1"/>
</dbReference>
<dbReference type="GO" id="GO:0000435">
    <property type="term" value="P:positive regulation of transcription from RNA polymerase II promoter by galactose"/>
    <property type="evidence" value="ECO:0007669"/>
    <property type="project" value="TreeGrafter"/>
</dbReference>
<name>A0A5N6VFH1_ASPTM</name>
<keyword evidence="3" id="KW-0238">DNA-binding</keyword>
<dbReference type="Pfam" id="PF00172">
    <property type="entry name" value="Zn_clus"/>
    <property type="match status" value="1"/>
</dbReference>
<keyword evidence="7" id="KW-0812">Transmembrane</keyword>
<dbReference type="Gene3D" id="4.10.240.10">
    <property type="entry name" value="Zn(2)-C6 fungal-type DNA-binding domain"/>
    <property type="match status" value="1"/>
</dbReference>
<dbReference type="AlphaFoldDB" id="A0A5N6VFH1"/>
<keyword evidence="5" id="KW-0539">Nucleus</keyword>
<dbReference type="GO" id="GO:0005634">
    <property type="term" value="C:nucleus"/>
    <property type="evidence" value="ECO:0007669"/>
    <property type="project" value="TreeGrafter"/>
</dbReference>
<dbReference type="GO" id="GO:0008270">
    <property type="term" value="F:zinc ion binding"/>
    <property type="evidence" value="ECO:0007669"/>
    <property type="project" value="InterPro"/>
</dbReference>
<evidence type="ECO:0000256" key="6">
    <source>
        <dbReference type="SAM" id="MobiDB-lite"/>
    </source>
</evidence>
<evidence type="ECO:0000256" key="1">
    <source>
        <dbReference type="ARBA" id="ARBA00022723"/>
    </source>
</evidence>
<dbReference type="Proteomes" id="UP000326950">
    <property type="component" value="Unassembled WGS sequence"/>
</dbReference>
<dbReference type="GO" id="GO:0000981">
    <property type="term" value="F:DNA-binding transcription factor activity, RNA polymerase II-specific"/>
    <property type="evidence" value="ECO:0007669"/>
    <property type="project" value="InterPro"/>
</dbReference>
<keyword evidence="4" id="KW-0804">Transcription</keyword>
<dbReference type="SMART" id="SM00066">
    <property type="entry name" value="GAL4"/>
    <property type="match status" value="1"/>
</dbReference>
<keyword evidence="7" id="KW-0472">Membrane</keyword>
<dbReference type="InterPro" id="IPR051127">
    <property type="entry name" value="Fungal_SecMet_Regulators"/>
</dbReference>
<dbReference type="GO" id="GO:0000978">
    <property type="term" value="F:RNA polymerase II cis-regulatory region sequence-specific DNA binding"/>
    <property type="evidence" value="ECO:0007669"/>
    <property type="project" value="TreeGrafter"/>
</dbReference>
<dbReference type="OrthoDB" id="424974at2759"/>
<dbReference type="EMBL" id="ML738585">
    <property type="protein sequence ID" value="KAE8168501.1"/>
    <property type="molecule type" value="Genomic_DNA"/>
</dbReference>
<evidence type="ECO:0000256" key="3">
    <source>
        <dbReference type="ARBA" id="ARBA00023125"/>
    </source>
</evidence>
<dbReference type="PANTHER" id="PTHR47424">
    <property type="entry name" value="REGULATORY PROTEIN GAL4"/>
    <property type="match status" value="1"/>
</dbReference>
<dbReference type="InterPro" id="IPR007219">
    <property type="entry name" value="XnlR_reg_dom"/>
</dbReference>
<keyword evidence="7" id="KW-1133">Transmembrane helix</keyword>
<dbReference type="CDD" id="cd00067">
    <property type="entry name" value="GAL4"/>
    <property type="match status" value="1"/>
</dbReference>
<evidence type="ECO:0000256" key="5">
    <source>
        <dbReference type="ARBA" id="ARBA00023242"/>
    </source>
</evidence>
<dbReference type="Pfam" id="PF04082">
    <property type="entry name" value="Fungal_trans"/>
    <property type="match status" value="1"/>
</dbReference>
<dbReference type="PROSITE" id="PS50048">
    <property type="entry name" value="ZN2_CY6_FUNGAL_2"/>
    <property type="match status" value="1"/>
</dbReference>
<feature type="domain" description="Zn(2)-C6 fungal-type" evidence="8">
    <location>
        <begin position="22"/>
        <end position="55"/>
    </location>
</feature>
<keyword evidence="10" id="KW-1185">Reference proteome</keyword>
<dbReference type="InterPro" id="IPR036864">
    <property type="entry name" value="Zn2-C6_fun-type_DNA-bd_sf"/>
</dbReference>
<sequence>MPLKAVDDQKRRTRTRSKVALACNSCREKKIRCDGTKPICGPCVRRSYRNDQCVYNPETSRSTSRDEYLHALHQRIKDLEDICSRAGVVVPNSSTPQSRLPIDSTRHGETPPQGASLSSAPRHLDHEAMGQNPTPVSPNPGLAPECILSGIQGERGNSHTRSVEEDATDIYESLLFDEAEGDITGMGQIILSGTGGEEQRGPTRLQFYGTSSTASLMRFAWQRMPSRPARSSAETRCSKLHDTSDNFEIDDFLLPPRTFADKLVKHFFEKVFILYPFFHRPSFEVAYRSLWRAEDEPIITAPTALQIGLGSRGESGPKSIVFQCALNLIFALGCQFADIPPEEAKAVANSFFLRAKRFIGLDFLDINTLGVVQTLLITGLFLQSSPYPSRCWHSVGNACRVAVVLGLHRSDILATLSPLESEIRKRTWHGCVMMDITLSMTYGRPSMTSHLAPVPRPGSSEIYERQEGGEEPFLMAFYNESIKLYHILDIILADIYQAWSGQLRRDQLQTSTMSLGSLDIVLRVEKELALFKANLPVFLKWDSTPPEGRSCSESNTTAISQQRNVLRARCASYRRRLSAYLLISLYRYIHLHLLLYRPIFTRFYSKRNSCGVETQGALYSSMFSRCATACVRTAIDLTHLVQETYQTKATDAWWYNGFYVSTAAIVLLVAMSAPSMMDQSTLDTARDAWKEAISILESMTTICRSATNTLQFLQAAYHQAVLNTQHPVVVEGDASKIHQTNNSYDVPNSDPTQLPTFDWGEFAESMVPGLDDLGFLTEFNFHGTLD</sequence>
<evidence type="ECO:0000256" key="2">
    <source>
        <dbReference type="ARBA" id="ARBA00023015"/>
    </source>
</evidence>
<dbReference type="CDD" id="cd12148">
    <property type="entry name" value="fungal_TF_MHR"/>
    <property type="match status" value="1"/>
</dbReference>
<evidence type="ECO:0000256" key="4">
    <source>
        <dbReference type="ARBA" id="ARBA00023163"/>
    </source>
</evidence>
<feature type="transmembrane region" description="Helical" evidence="7">
    <location>
        <begin position="577"/>
        <end position="596"/>
    </location>
</feature>
<dbReference type="PANTHER" id="PTHR47424:SF3">
    <property type="entry name" value="REGULATORY PROTEIN GAL4"/>
    <property type="match status" value="1"/>
</dbReference>